<sequence>VAILWVPITIAAAFFQNLRSAVQRHLKSELSDMGAASVRFLYACPFALAWLVLLTLGFGLDLPRPSAPFVAWIITGSIAQITFTFLLMWLFSFSNFTVGTALSKTEVIQVVVLEAILLRELISGLATAAVVIATAGVLIMTAGKSKLSVASLASGLRQKSTVIGLACGFFLGLSAVLFRGAALSLEADSILATSAYTLAVATVFQSIVMLAWLYCREPGQITGTITHWRRCAAVGFAGWIASICWFIAFTLTNAAFVRALGQIELLFTFLASVLIFREKVSRKEIVGVMLLVVGIVALVIEKTY</sequence>
<feature type="domain" description="EamA" evidence="2">
    <location>
        <begin position="163"/>
        <end position="299"/>
    </location>
</feature>
<protein>
    <recommendedName>
        <fullName evidence="2">EamA domain-containing protein</fullName>
    </recommendedName>
</protein>
<dbReference type="GO" id="GO:0016020">
    <property type="term" value="C:membrane"/>
    <property type="evidence" value="ECO:0007669"/>
    <property type="project" value="InterPro"/>
</dbReference>
<evidence type="ECO:0000256" key="1">
    <source>
        <dbReference type="SAM" id="Phobius"/>
    </source>
</evidence>
<feature type="transmembrane region" description="Helical" evidence="1">
    <location>
        <begin position="194"/>
        <end position="215"/>
    </location>
</feature>
<feature type="transmembrane region" description="Helical" evidence="1">
    <location>
        <begin position="283"/>
        <end position="300"/>
    </location>
</feature>
<dbReference type="Pfam" id="PF00892">
    <property type="entry name" value="EamA"/>
    <property type="match status" value="1"/>
</dbReference>
<keyword evidence="1" id="KW-1133">Transmembrane helix</keyword>
<feature type="non-terminal residue" evidence="3">
    <location>
        <position position="1"/>
    </location>
</feature>
<gene>
    <name evidence="3" type="ORF">METZ01_LOCUS79914</name>
</gene>
<dbReference type="InterPro" id="IPR000620">
    <property type="entry name" value="EamA_dom"/>
</dbReference>
<feature type="transmembrane region" description="Helical" evidence="1">
    <location>
        <begin position="40"/>
        <end position="62"/>
    </location>
</feature>
<feature type="transmembrane region" description="Helical" evidence="1">
    <location>
        <begin position="227"/>
        <end position="249"/>
    </location>
</feature>
<feature type="transmembrane region" description="Helical" evidence="1">
    <location>
        <begin position="162"/>
        <end position="182"/>
    </location>
</feature>
<name>A0A381UG02_9ZZZZ</name>
<keyword evidence="1" id="KW-0472">Membrane</keyword>
<feature type="transmembrane region" description="Helical" evidence="1">
    <location>
        <begin position="121"/>
        <end position="141"/>
    </location>
</feature>
<dbReference type="EMBL" id="UINC01006360">
    <property type="protein sequence ID" value="SVA27060.1"/>
    <property type="molecule type" value="Genomic_DNA"/>
</dbReference>
<reference evidence="3" key="1">
    <citation type="submission" date="2018-05" db="EMBL/GenBank/DDBJ databases">
        <authorList>
            <person name="Lanie J.A."/>
            <person name="Ng W.-L."/>
            <person name="Kazmierczak K.M."/>
            <person name="Andrzejewski T.M."/>
            <person name="Davidsen T.M."/>
            <person name="Wayne K.J."/>
            <person name="Tettelin H."/>
            <person name="Glass J.I."/>
            <person name="Rusch D."/>
            <person name="Podicherti R."/>
            <person name="Tsui H.-C.T."/>
            <person name="Winkler M.E."/>
        </authorList>
    </citation>
    <scope>NUCLEOTIDE SEQUENCE</scope>
</reference>
<feature type="transmembrane region" description="Helical" evidence="1">
    <location>
        <begin position="255"/>
        <end position="276"/>
    </location>
</feature>
<proteinExistence type="predicted"/>
<keyword evidence="1" id="KW-0812">Transmembrane</keyword>
<dbReference type="AlphaFoldDB" id="A0A381UG02"/>
<evidence type="ECO:0000313" key="3">
    <source>
        <dbReference type="EMBL" id="SVA27060.1"/>
    </source>
</evidence>
<organism evidence="3">
    <name type="scientific">marine metagenome</name>
    <dbReference type="NCBI Taxonomy" id="408172"/>
    <lineage>
        <taxon>unclassified sequences</taxon>
        <taxon>metagenomes</taxon>
        <taxon>ecological metagenomes</taxon>
    </lineage>
</organism>
<dbReference type="SUPFAM" id="SSF103481">
    <property type="entry name" value="Multidrug resistance efflux transporter EmrE"/>
    <property type="match status" value="2"/>
</dbReference>
<dbReference type="Gene3D" id="1.10.3730.20">
    <property type="match status" value="1"/>
</dbReference>
<dbReference type="InterPro" id="IPR037185">
    <property type="entry name" value="EmrE-like"/>
</dbReference>
<accession>A0A381UG02</accession>
<feature type="transmembrane region" description="Helical" evidence="1">
    <location>
        <begin position="69"/>
        <end position="91"/>
    </location>
</feature>
<evidence type="ECO:0000259" key="2">
    <source>
        <dbReference type="Pfam" id="PF00892"/>
    </source>
</evidence>